<dbReference type="OMA" id="KHARWAS"/>
<dbReference type="PANTHER" id="PTHR34605:SF6">
    <property type="entry name" value="TYR RECOMBINASE DOMAIN-CONTAINING PROTEIN"/>
    <property type="match status" value="1"/>
</dbReference>
<evidence type="ECO:0000259" key="3">
    <source>
        <dbReference type="Pfam" id="PF00589"/>
    </source>
</evidence>
<dbReference type="SUPFAM" id="SSF47823">
    <property type="entry name" value="lambda integrase-like, N-terminal domain"/>
    <property type="match status" value="1"/>
</dbReference>
<dbReference type="InterPro" id="IPR011010">
    <property type="entry name" value="DNA_brk_join_enz"/>
</dbReference>
<dbReference type="PANTHER" id="PTHR34605">
    <property type="entry name" value="PHAGE_INTEGRASE DOMAIN-CONTAINING PROTEIN"/>
    <property type="match status" value="1"/>
</dbReference>
<keyword evidence="1" id="KW-0238">DNA-binding</keyword>
<evidence type="ECO:0000256" key="1">
    <source>
        <dbReference type="ARBA" id="ARBA00023125"/>
    </source>
</evidence>
<dbReference type="InterPro" id="IPR002104">
    <property type="entry name" value="Integrase_catalytic"/>
</dbReference>
<evidence type="ECO:0000313" key="4">
    <source>
        <dbReference type="Proteomes" id="UP000001554"/>
    </source>
</evidence>
<keyword evidence="4" id="KW-1185">Reference proteome</keyword>
<organism evidence="4 5">
    <name type="scientific">Branchiostoma floridae</name>
    <name type="common">Florida lancelet</name>
    <name type="synonym">Amphioxus</name>
    <dbReference type="NCBI Taxonomy" id="7739"/>
    <lineage>
        <taxon>Eukaryota</taxon>
        <taxon>Metazoa</taxon>
        <taxon>Chordata</taxon>
        <taxon>Cephalochordata</taxon>
        <taxon>Leptocardii</taxon>
        <taxon>Amphioxiformes</taxon>
        <taxon>Branchiostomatidae</taxon>
        <taxon>Branchiostoma</taxon>
    </lineage>
</organism>
<feature type="domain" description="Tyr recombinase" evidence="3">
    <location>
        <begin position="145"/>
        <end position="322"/>
    </location>
</feature>
<keyword evidence="2" id="KW-0233">DNA recombination</keyword>
<dbReference type="InterPro" id="IPR013762">
    <property type="entry name" value="Integrase-like_cat_sf"/>
</dbReference>
<dbReference type="Gene3D" id="1.10.443.10">
    <property type="entry name" value="Intergrase catalytic core"/>
    <property type="match status" value="1"/>
</dbReference>
<evidence type="ECO:0000313" key="5">
    <source>
        <dbReference type="RefSeq" id="XP_035665178.1"/>
    </source>
</evidence>
<dbReference type="GeneID" id="118408467"/>
<dbReference type="AlphaFoldDB" id="A0A9J7HTS8"/>
<dbReference type="Gene3D" id="1.10.150.130">
    <property type="match status" value="1"/>
</dbReference>
<dbReference type="Pfam" id="PF00589">
    <property type="entry name" value="Phage_integrase"/>
    <property type="match status" value="1"/>
</dbReference>
<accession>A0A9J7HTS8</accession>
<dbReference type="KEGG" id="bfo:118408467"/>
<sequence length="339" mass="37341">MEPVLDSDYIASSRSYPELQGLEDPELRNLASWLPSVIIADRAPNTIKKYVRSFRNWEGFASSKGLPSLPASGPHLALYLLKLLQTSRSASPLEAAMFAVAWAHRKSGHPSPHTHHLPSQVLQAAKRILATPVSKKLPLTPCNIRQLCTTYVSPTMSIDTLQTLCLIVIGFAGFLRWDDLSQLRADDVSFCDGYAALFVEKRKNDQFREGHWICIAASYTTSCPVTLLKRFIQSSTSTGHARLFRRVATHNGVTFLRPEPMSYTRAREKVLNLLSTIGLDSTKYGLHSLRSGGASTAAAMGVPDRLIAHHGGWRSIEAREGYILESKSAVLGVSRSLGL</sequence>
<dbReference type="GO" id="GO:0015074">
    <property type="term" value="P:DNA integration"/>
    <property type="evidence" value="ECO:0007669"/>
    <property type="project" value="InterPro"/>
</dbReference>
<dbReference type="GO" id="GO:0006310">
    <property type="term" value="P:DNA recombination"/>
    <property type="evidence" value="ECO:0007669"/>
    <property type="project" value="UniProtKB-KW"/>
</dbReference>
<dbReference type="GO" id="GO:0003677">
    <property type="term" value="F:DNA binding"/>
    <property type="evidence" value="ECO:0007669"/>
    <property type="project" value="UniProtKB-KW"/>
</dbReference>
<gene>
    <name evidence="5" type="primary">LOC118408467</name>
</gene>
<dbReference type="SUPFAM" id="SSF56349">
    <property type="entry name" value="DNA breaking-rejoining enzymes"/>
    <property type="match status" value="1"/>
</dbReference>
<reference evidence="5" key="1">
    <citation type="submission" date="2025-08" db="UniProtKB">
        <authorList>
            <consortium name="RefSeq"/>
        </authorList>
    </citation>
    <scope>IDENTIFICATION</scope>
    <source>
        <strain evidence="5">S238N-H82</strain>
        <tissue evidence="5">Testes</tissue>
    </source>
</reference>
<dbReference type="InterPro" id="IPR010998">
    <property type="entry name" value="Integrase_recombinase_N"/>
</dbReference>
<dbReference type="RefSeq" id="XP_035665178.1">
    <property type="nucleotide sequence ID" value="XM_035809285.1"/>
</dbReference>
<evidence type="ECO:0000256" key="2">
    <source>
        <dbReference type="ARBA" id="ARBA00023172"/>
    </source>
</evidence>
<dbReference type="Proteomes" id="UP000001554">
    <property type="component" value="Unplaced"/>
</dbReference>
<proteinExistence type="predicted"/>
<dbReference type="InterPro" id="IPR052925">
    <property type="entry name" value="Phage_Integrase-like_Recomb"/>
</dbReference>
<dbReference type="OrthoDB" id="10039881at2759"/>
<name>A0A9J7HTS8_BRAFL</name>
<protein>
    <submittedName>
        <fullName evidence="5">Uncharacterized protein LOC118408467</fullName>
    </submittedName>
</protein>